<gene>
    <name evidence="1" type="ORF">OVA965_LOCUS11707</name>
    <name evidence="2" type="ORF">TMI583_LOCUS11710</name>
</gene>
<accession>A0A8S2DPI0</accession>
<dbReference type="SUPFAM" id="SSF53300">
    <property type="entry name" value="vWA-like"/>
    <property type="match status" value="1"/>
</dbReference>
<evidence type="ECO:0000313" key="1">
    <source>
        <dbReference type="EMBL" id="CAF0942424.1"/>
    </source>
</evidence>
<protein>
    <recommendedName>
        <fullName evidence="4">VWA domain-containing protein</fullName>
    </recommendedName>
</protein>
<evidence type="ECO:0008006" key="4">
    <source>
        <dbReference type="Google" id="ProtNLM"/>
    </source>
</evidence>
<dbReference type="InterPro" id="IPR036465">
    <property type="entry name" value="vWFA_dom_sf"/>
</dbReference>
<feature type="non-terminal residue" evidence="1">
    <location>
        <position position="1"/>
    </location>
</feature>
<comment type="caution">
    <text evidence="1">The sequence shown here is derived from an EMBL/GenBank/DDBJ whole genome shotgun (WGS) entry which is preliminary data.</text>
</comment>
<dbReference type="EMBL" id="CAJNOK010004583">
    <property type="protein sequence ID" value="CAF0942424.1"/>
    <property type="molecule type" value="Genomic_DNA"/>
</dbReference>
<dbReference type="Gene3D" id="3.40.50.410">
    <property type="entry name" value="von Willebrand factor, type A domain"/>
    <property type="match status" value="1"/>
</dbReference>
<proteinExistence type="predicted"/>
<dbReference type="EMBL" id="CAJOBA010004587">
    <property type="protein sequence ID" value="CAF3717368.1"/>
    <property type="molecule type" value="Genomic_DNA"/>
</dbReference>
<evidence type="ECO:0000313" key="2">
    <source>
        <dbReference type="EMBL" id="CAF3717368.1"/>
    </source>
</evidence>
<sequence>LRDVDTTKIQFTGGETDFGPPFDLVLKLVEDSSTTESNLKYIIVFMSDGEAGNPKTQLERLAPKKDAQIIKEFWTVALGEKELAVLERISKQMTGVYKQLKDSGELIDAFAEIAQ</sequence>
<dbReference type="AlphaFoldDB" id="A0A8S2DPI0"/>
<dbReference type="Proteomes" id="UP000682733">
    <property type="component" value="Unassembled WGS sequence"/>
</dbReference>
<organism evidence="1 3">
    <name type="scientific">Didymodactylos carnosus</name>
    <dbReference type="NCBI Taxonomy" id="1234261"/>
    <lineage>
        <taxon>Eukaryota</taxon>
        <taxon>Metazoa</taxon>
        <taxon>Spiralia</taxon>
        <taxon>Gnathifera</taxon>
        <taxon>Rotifera</taxon>
        <taxon>Eurotatoria</taxon>
        <taxon>Bdelloidea</taxon>
        <taxon>Philodinida</taxon>
        <taxon>Philodinidae</taxon>
        <taxon>Didymodactylos</taxon>
    </lineage>
</organism>
<evidence type="ECO:0000313" key="3">
    <source>
        <dbReference type="Proteomes" id="UP000677228"/>
    </source>
</evidence>
<reference evidence="1" key="1">
    <citation type="submission" date="2021-02" db="EMBL/GenBank/DDBJ databases">
        <authorList>
            <person name="Nowell W R."/>
        </authorList>
    </citation>
    <scope>NUCLEOTIDE SEQUENCE</scope>
</reference>
<name>A0A8S2DPI0_9BILA</name>
<dbReference type="Proteomes" id="UP000677228">
    <property type="component" value="Unassembled WGS sequence"/>
</dbReference>